<evidence type="ECO:0000256" key="1">
    <source>
        <dbReference type="ARBA" id="ARBA00008791"/>
    </source>
</evidence>
<dbReference type="EMBL" id="JBHTAX010000001">
    <property type="protein sequence ID" value="MFC7191380.1"/>
    <property type="molecule type" value="Genomic_DNA"/>
</dbReference>
<dbReference type="PANTHER" id="PTHR46268:SF6">
    <property type="entry name" value="UNIVERSAL STRESS PROTEIN UP12"/>
    <property type="match status" value="1"/>
</dbReference>
<comment type="caution">
    <text evidence="4">The sequence shown here is derived from an EMBL/GenBank/DDBJ whole genome shotgun (WGS) entry which is preliminary data.</text>
</comment>
<name>A0ABD5YV83_9EURY</name>
<comment type="similarity">
    <text evidence="1">Belongs to the universal stress protein A family.</text>
</comment>
<dbReference type="GeneID" id="76201111"/>
<dbReference type="InterPro" id="IPR014729">
    <property type="entry name" value="Rossmann-like_a/b/a_fold"/>
</dbReference>
<evidence type="ECO:0000259" key="3">
    <source>
        <dbReference type="Pfam" id="PF00582"/>
    </source>
</evidence>
<feature type="domain" description="UspA" evidence="3">
    <location>
        <begin position="1"/>
        <end position="142"/>
    </location>
</feature>
<evidence type="ECO:0000313" key="5">
    <source>
        <dbReference type="Proteomes" id="UP001596417"/>
    </source>
</evidence>
<dbReference type="RefSeq" id="WP_248909022.1">
    <property type="nucleotide sequence ID" value="NZ_CP109979.1"/>
</dbReference>
<dbReference type="InterPro" id="IPR006016">
    <property type="entry name" value="UspA"/>
</dbReference>
<proteinExistence type="inferred from homology"/>
<reference evidence="4 5" key="1">
    <citation type="journal article" date="2019" name="Int. J. Syst. Evol. Microbiol.">
        <title>The Global Catalogue of Microorganisms (GCM) 10K type strain sequencing project: providing services to taxonomists for standard genome sequencing and annotation.</title>
        <authorList>
            <consortium name="The Broad Institute Genomics Platform"/>
            <consortium name="The Broad Institute Genome Sequencing Center for Infectious Disease"/>
            <person name="Wu L."/>
            <person name="Ma J."/>
        </authorList>
    </citation>
    <scope>NUCLEOTIDE SEQUENCE [LARGE SCALE GENOMIC DNA]</scope>
    <source>
        <strain evidence="4 5">RDMS1</strain>
    </source>
</reference>
<dbReference type="SUPFAM" id="SSF52402">
    <property type="entry name" value="Adenine nucleotide alpha hydrolases-like"/>
    <property type="match status" value="2"/>
</dbReference>
<dbReference type="AlphaFoldDB" id="A0ABD5YV83"/>
<keyword evidence="5" id="KW-1185">Reference proteome</keyword>
<feature type="domain" description="UspA" evidence="3">
    <location>
        <begin position="175"/>
        <end position="310"/>
    </location>
</feature>
<protein>
    <submittedName>
        <fullName evidence="4">Universal stress protein</fullName>
    </submittedName>
</protein>
<dbReference type="Gene3D" id="3.40.50.12370">
    <property type="match status" value="1"/>
</dbReference>
<sequence length="311" mass="33714">MYHEILIPIDSRGTAGPIARAFDLARMCDGTVHVLHVIDTSPEPDALDSDERDALRRHSEKRGRSATVRVQELAAELGLKTKREVREGVPYQSVLAYAEENAIDVIVMGTRAHDQAGTQQSRVGSTTERVVTLAGVPVLTTRPTEENDSDSDRDRAVDSNLAAVETATSVDDGLYEQIVIPTDGSDIAERAAEQGFALAERYGAEAHVVYVIDTRTYGLEDAPRSIVGLLKKGGTTAVDSIAAKARDREISVTTEIRQGVPEEELLRYMQGVAADLTVMGTRGKDAGDDRLLGSTTIRMIRRSETPVLTVS</sequence>
<feature type="region of interest" description="Disordered" evidence="2">
    <location>
        <begin position="41"/>
        <end position="64"/>
    </location>
</feature>
<accession>A0ABD5YV83</accession>
<evidence type="ECO:0000256" key="2">
    <source>
        <dbReference type="SAM" id="MobiDB-lite"/>
    </source>
</evidence>
<dbReference type="Proteomes" id="UP001596417">
    <property type="component" value="Unassembled WGS sequence"/>
</dbReference>
<evidence type="ECO:0000313" key="4">
    <source>
        <dbReference type="EMBL" id="MFC7191380.1"/>
    </source>
</evidence>
<dbReference type="CDD" id="cd00293">
    <property type="entry name" value="USP-like"/>
    <property type="match status" value="2"/>
</dbReference>
<dbReference type="PANTHER" id="PTHR46268">
    <property type="entry name" value="STRESS RESPONSE PROTEIN NHAX"/>
    <property type="match status" value="1"/>
</dbReference>
<dbReference type="Gene3D" id="3.40.50.620">
    <property type="entry name" value="HUPs"/>
    <property type="match status" value="1"/>
</dbReference>
<organism evidence="4 5">
    <name type="scientific">Halocatena marina</name>
    <dbReference type="NCBI Taxonomy" id="2934937"/>
    <lineage>
        <taxon>Archaea</taxon>
        <taxon>Methanobacteriati</taxon>
        <taxon>Methanobacteriota</taxon>
        <taxon>Stenosarchaea group</taxon>
        <taxon>Halobacteria</taxon>
        <taxon>Halobacteriales</taxon>
        <taxon>Natronomonadaceae</taxon>
        <taxon>Halocatena</taxon>
    </lineage>
</organism>
<dbReference type="InterPro" id="IPR006015">
    <property type="entry name" value="Universal_stress_UspA"/>
</dbReference>
<dbReference type="PRINTS" id="PR01438">
    <property type="entry name" value="UNVRSLSTRESS"/>
</dbReference>
<gene>
    <name evidence="4" type="ORF">ACFQL7_17310</name>
</gene>
<dbReference type="Pfam" id="PF00582">
    <property type="entry name" value="Usp"/>
    <property type="match status" value="2"/>
</dbReference>